<comment type="subcellular location">
    <subcellularLocation>
        <location evidence="1">Cell membrane</location>
        <topology evidence="1">Multi-pass membrane protein</topology>
    </subcellularLocation>
</comment>
<accession>A0ABU2WHG2</accession>
<evidence type="ECO:0000256" key="3">
    <source>
        <dbReference type="ARBA" id="ARBA00022475"/>
    </source>
</evidence>
<evidence type="ECO:0000313" key="10">
    <source>
        <dbReference type="Proteomes" id="UP001254608"/>
    </source>
</evidence>
<evidence type="ECO:0000313" key="9">
    <source>
        <dbReference type="EMBL" id="MDT0497310.1"/>
    </source>
</evidence>
<dbReference type="NCBIfam" id="NF009162">
    <property type="entry name" value="PRK12508.1"/>
    <property type="match status" value="1"/>
</dbReference>
<feature type="transmembrane region" description="Helical" evidence="7">
    <location>
        <begin position="39"/>
        <end position="58"/>
    </location>
</feature>
<dbReference type="Proteomes" id="UP001254608">
    <property type="component" value="Unassembled WGS sequence"/>
</dbReference>
<keyword evidence="6 7" id="KW-0472">Membrane</keyword>
<sequence>MMENDHLVLRVVSKIMMPFILLFALYVQFHGDYGPGGGFQAGAIFATGMILYGLVFGLDRARKVLPWNALMFLIPLGLLIYIGVGVVSLLLGGRFLDYDTLNPHHPHAGQHLGILLVEAGVGITVAAVLTAVFYAFAGRGVKQ</sequence>
<comment type="caution">
    <text evidence="9">The sequence shown here is derived from an EMBL/GenBank/DDBJ whole genome shotgun (WGS) entry which is preliminary data.</text>
</comment>
<comment type="similarity">
    <text evidence="2">Belongs to the CPA3 antiporters (TC 2.A.63) subunit B family.</text>
</comment>
<dbReference type="InterPro" id="IPR007182">
    <property type="entry name" value="MnhB"/>
</dbReference>
<dbReference type="PANTHER" id="PTHR33932">
    <property type="entry name" value="NA(+)/H(+) ANTIPORTER SUBUNIT B"/>
    <property type="match status" value="1"/>
</dbReference>
<feature type="transmembrane region" description="Helical" evidence="7">
    <location>
        <begin position="70"/>
        <end position="92"/>
    </location>
</feature>
<evidence type="ECO:0000256" key="2">
    <source>
        <dbReference type="ARBA" id="ARBA00009425"/>
    </source>
</evidence>
<dbReference type="InterPro" id="IPR050622">
    <property type="entry name" value="CPA3_antiporter_subunitB"/>
</dbReference>
<dbReference type="EMBL" id="JAVRIC010000009">
    <property type="protein sequence ID" value="MDT0497310.1"/>
    <property type="molecule type" value="Genomic_DNA"/>
</dbReference>
<keyword evidence="4 7" id="KW-0812">Transmembrane</keyword>
<evidence type="ECO:0000256" key="7">
    <source>
        <dbReference type="SAM" id="Phobius"/>
    </source>
</evidence>
<name>A0ABU2WHG2_9GAMM</name>
<feature type="transmembrane region" description="Helical" evidence="7">
    <location>
        <begin position="7"/>
        <end position="27"/>
    </location>
</feature>
<evidence type="ECO:0000259" key="8">
    <source>
        <dbReference type="Pfam" id="PF04039"/>
    </source>
</evidence>
<evidence type="ECO:0000256" key="4">
    <source>
        <dbReference type="ARBA" id="ARBA00022692"/>
    </source>
</evidence>
<keyword evidence="5 7" id="KW-1133">Transmembrane helix</keyword>
<proteinExistence type="inferred from homology"/>
<evidence type="ECO:0000256" key="6">
    <source>
        <dbReference type="ARBA" id="ARBA00023136"/>
    </source>
</evidence>
<keyword evidence="3" id="KW-1003">Cell membrane</keyword>
<dbReference type="Pfam" id="PF04039">
    <property type="entry name" value="MnhB"/>
    <property type="match status" value="1"/>
</dbReference>
<organism evidence="9 10">
    <name type="scientific">Banduia mediterranea</name>
    <dbReference type="NCBI Taxonomy" id="3075609"/>
    <lineage>
        <taxon>Bacteria</taxon>
        <taxon>Pseudomonadati</taxon>
        <taxon>Pseudomonadota</taxon>
        <taxon>Gammaproteobacteria</taxon>
        <taxon>Nevskiales</taxon>
        <taxon>Algiphilaceae</taxon>
        <taxon>Banduia</taxon>
    </lineage>
</organism>
<evidence type="ECO:0000256" key="5">
    <source>
        <dbReference type="ARBA" id="ARBA00022989"/>
    </source>
</evidence>
<evidence type="ECO:0000256" key="1">
    <source>
        <dbReference type="ARBA" id="ARBA00004651"/>
    </source>
</evidence>
<gene>
    <name evidence="9" type="ORF">RM530_08020</name>
</gene>
<protein>
    <submittedName>
        <fullName evidence="9">Na(+)/H(+) antiporter subunit B</fullName>
    </submittedName>
</protein>
<feature type="domain" description="Na+/H+ antiporter MnhB subunit-related protein" evidence="8">
    <location>
        <begin position="8"/>
        <end position="130"/>
    </location>
</feature>
<reference evidence="9 10" key="1">
    <citation type="submission" date="2023-09" db="EMBL/GenBank/DDBJ databases">
        <authorList>
            <person name="Rey-Velasco X."/>
        </authorList>
    </citation>
    <scope>NUCLEOTIDE SEQUENCE [LARGE SCALE GENOMIC DNA]</scope>
    <source>
        <strain evidence="9 10">W345</strain>
    </source>
</reference>
<feature type="transmembrane region" description="Helical" evidence="7">
    <location>
        <begin position="112"/>
        <end position="137"/>
    </location>
</feature>
<dbReference type="PANTHER" id="PTHR33932:SF4">
    <property type="entry name" value="NA(+)_H(+) ANTIPORTER SUBUNIT B"/>
    <property type="match status" value="1"/>
</dbReference>
<keyword evidence="10" id="KW-1185">Reference proteome</keyword>